<protein>
    <submittedName>
        <fullName evidence="1">Uncharacterized protein</fullName>
    </submittedName>
</protein>
<proteinExistence type="predicted"/>
<gene>
    <name evidence="1" type="ORF">LCGC14_0715200</name>
</gene>
<reference evidence="1" key="1">
    <citation type="journal article" date="2015" name="Nature">
        <title>Complex archaea that bridge the gap between prokaryotes and eukaryotes.</title>
        <authorList>
            <person name="Spang A."/>
            <person name="Saw J.H."/>
            <person name="Jorgensen S.L."/>
            <person name="Zaremba-Niedzwiedzka K."/>
            <person name="Martijn J."/>
            <person name="Lind A.E."/>
            <person name="van Eijk R."/>
            <person name="Schleper C."/>
            <person name="Guy L."/>
            <person name="Ettema T.J."/>
        </authorList>
    </citation>
    <scope>NUCLEOTIDE SEQUENCE</scope>
</reference>
<accession>A0A0F9SZC3</accession>
<comment type="caution">
    <text evidence="1">The sequence shown here is derived from an EMBL/GenBank/DDBJ whole genome shotgun (WGS) entry which is preliminary data.</text>
</comment>
<dbReference type="EMBL" id="LAZR01001594">
    <property type="protein sequence ID" value="KKN42226.1"/>
    <property type="molecule type" value="Genomic_DNA"/>
</dbReference>
<evidence type="ECO:0000313" key="1">
    <source>
        <dbReference type="EMBL" id="KKN42226.1"/>
    </source>
</evidence>
<sequence>MNNSIQLKLIATHLLAQREENPARSNFPKELVCSGQLILATVLESWYLTSDSFGAKPAL</sequence>
<name>A0A0F9SZC3_9ZZZZ</name>
<dbReference type="AlphaFoldDB" id="A0A0F9SZC3"/>
<organism evidence="1">
    <name type="scientific">marine sediment metagenome</name>
    <dbReference type="NCBI Taxonomy" id="412755"/>
    <lineage>
        <taxon>unclassified sequences</taxon>
        <taxon>metagenomes</taxon>
        <taxon>ecological metagenomes</taxon>
    </lineage>
</organism>